<dbReference type="RefSeq" id="WP_344806988.1">
    <property type="nucleotide sequence ID" value="NZ_BAABAB010000026.1"/>
</dbReference>
<organism evidence="3 4">
    <name type="scientific">Microlunatus ginsengisoli</name>
    <dbReference type="NCBI Taxonomy" id="363863"/>
    <lineage>
        <taxon>Bacteria</taxon>
        <taxon>Bacillati</taxon>
        <taxon>Actinomycetota</taxon>
        <taxon>Actinomycetes</taxon>
        <taxon>Propionibacteriales</taxon>
        <taxon>Propionibacteriaceae</taxon>
        <taxon>Microlunatus</taxon>
    </lineage>
</organism>
<keyword evidence="1" id="KW-1133">Transmembrane helix</keyword>
<feature type="domain" description="YdbS-like PH" evidence="2">
    <location>
        <begin position="86"/>
        <end position="143"/>
    </location>
</feature>
<feature type="transmembrane region" description="Helical" evidence="1">
    <location>
        <begin position="61"/>
        <end position="79"/>
    </location>
</feature>
<dbReference type="PANTHER" id="PTHR37938">
    <property type="entry name" value="BLL0215 PROTEIN"/>
    <property type="match status" value="1"/>
</dbReference>
<protein>
    <recommendedName>
        <fullName evidence="2">YdbS-like PH domain-containing protein</fullName>
    </recommendedName>
</protein>
<name>A0ABP7ADN8_9ACTN</name>
<sequence length="180" mass="20654">MLGLDRWLDPHVEQYLLTDDDEYIVDEVHKHPMAIFWPTVRILLAIVLLIAATYVGAPFGWLLGLVGVGLIVQAVWKVFDEQMDRFVVTNMRAFRVHGLFSRHRATTPMTRILDITVNQSLTGRIFNYGHFIFESAAQDQGLREIDYVGNPDERDRTIQTVIQRAGLRASSPRWVEDTDS</sequence>
<keyword evidence="4" id="KW-1185">Reference proteome</keyword>
<comment type="caution">
    <text evidence="3">The sequence shown here is derived from an EMBL/GenBank/DDBJ whole genome shotgun (WGS) entry which is preliminary data.</text>
</comment>
<evidence type="ECO:0000256" key="1">
    <source>
        <dbReference type="SAM" id="Phobius"/>
    </source>
</evidence>
<dbReference type="EMBL" id="BAABAB010000026">
    <property type="protein sequence ID" value="GAA3629922.1"/>
    <property type="molecule type" value="Genomic_DNA"/>
</dbReference>
<keyword evidence="1" id="KW-0472">Membrane</keyword>
<dbReference type="InterPro" id="IPR005182">
    <property type="entry name" value="YdbS-like_PH"/>
</dbReference>
<feature type="transmembrane region" description="Helical" evidence="1">
    <location>
        <begin position="34"/>
        <end position="55"/>
    </location>
</feature>
<dbReference type="Pfam" id="PF03703">
    <property type="entry name" value="bPH_2"/>
    <property type="match status" value="1"/>
</dbReference>
<proteinExistence type="predicted"/>
<reference evidence="4" key="1">
    <citation type="journal article" date="2019" name="Int. J. Syst. Evol. Microbiol.">
        <title>The Global Catalogue of Microorganisms (GCM) 10K type strain sequencing project: providing services to taxonomists for standard genome sequencing and annotation.</title>
        <authorList>
            <consortium name="The Broad Institute Genomics Platform"/>
            <consortium name="The Broad Institute Genome Sequencing Center for Infectious Disease"/>
            <person name="Wu L."/>
            <person name="Ma J."/>
        </authorList>
    </citation>
    <scope>NUCLEOTIDE SEQUENCE [LARGE SCALE GENOMIC DNA]</scope>
    <source>
        <strain evidence="4">JCM 16929</strain>
    </source>
</reference>
<keyword evidence="1" id="KW-0812">Transmembrane</keyword>
<evidence type="ECO:0000313" key="4">
    <source>
        <dbReference type="Proteomes" id="UP001501490"/>
    </source>
</evidence>
<dbReference type="PANTHER" id="PTHR37938:SF1">
    <property type="entry name" value="BLL0215 PROTEIN"/>
    <property type="match status" value="1"/>
</dbReference>
<gene>
    <name evidence="3" type="ORF">GCM10022236_35360</name>
</gene>
<dbReference type="Proteomes" id="UP001501490">
    <property type="component" value="Unassembled WGS sequence"/>
</dbReference>
<evidence type="ECO:0000259" key="2">
    <source>
        <dbReference type="Pfam" id="PF03703"/>
    </source>
</evidence>
<evidence type="ECO:0000313" key="3">
    <source>
        <dbReference type="EMBL" id="GAA3629922.1"/>
    </source>
</evidence>
<accession>A0ABP7ADN8</accession>